<dbReference type="InterPro" id="IPR001547">
    <property type="entry name" value="Glyco_hydro_5"/>
</dbReference>
<feature type="signal peptide" evidence="7">
    <location>
        <begin position="1"/>
        <end position="21"/>
    </location>
</feature>
<organism evidence="9 10">
    <name type="scientific">Cercophora newfieldiana</name>
    <dbReference type="NCBI Taxonomy" id="92897"/>
    <lineage>
        <taxon>Eukaryota</taxon>
        <taxon>Fungi</taxon>
        <taxon>Dikarya</taxon>
        <taxon>Ascomycota</taxon>
        <taxon>Pezizomycotina</taxon>
        <taxon>Sordariomycetes</taxon>
        <taxon>Sordariomycetidae</taxon>
        <taxon>Sordariales</taxon>
        <taxon>Lasiosphaeriaceae</taxon>
        <taxon>Cercophora</taxon>
    </lineage>
</organism>
<dbReference type="InterPro" id="IPR017853">
    <property type="entry name" value="GH"/>
</dbReference>
<name>A0AA40CV32_9PEZI</name>
<keyword evidence="4 6" id="KW-0378">Hydrolase</keyword>
<dbReference type="EC" id="3.2.1.4" evidence="3"/>
<keyword evidence="10" id="KW-1185">Reference proteome</keyword>
<protein>
    <recommendedName>
        <fullName evidence="3">cellulase</fullName>
        <ecNumber evidence="3">3.2.1.4</ecNumber>
    </recommendedName>
</protein>
<evidence type="ECO:0000256" key="3">
    <source>
        <dbReference type="ARBA" id="ARBA00012601"/>
    </source>
</evidence>
<evidence type="ECO:0000313" key="10">
    <source>
        <dbReference type="Proteomes" id="UP001174936"/>
    </source>
</evidence>
<gene>
    <name evidence="9" type="ORF">B0T16DRAFT_427005</name>
</gene>
<evidence type="ECO:0000256" key="1">
    <source>
        <dbReference type="ARBA" id="ARBA00000966"/>
    </source>
</evidence>
<dbReference type="GO" id="GO:0008810">
    <property type="term" value="F:cellulase activity"/>
    <property type="evidence" value="ECO:0007669"/>
    <property type="project" value="UniProtKB-EC"/>
</dbReference>
<feature type="chain" id="PRO_5041420036" description="cellulase" evidence="7">
    <location>
        <begin position="22"/>
        <end position="389"/>
    </location>
</feature>
<dbReference type="Pfam" id="PF00150">
    <property type="entry name" value="Cellulase"/>
    <property type="match status" value="1"/>
</dbReference>
<dbReference type="Gene3D" id="3.20.20.80">
    <property type="entry name" value="Glycosidases"/>
    <property type="match status" value="1"/>
</dbReference>
<evidence type="ECO:0000256" key="5">
    <source>
        <dbReference type="ARBA" id="ARBA00023295"/>
    </source>
</evidence>
<comment type="caution">
    <text evidence="9">The sequence shown here is derived from an EMBL/GenBank/DDBJ whole genome shotgun (WGS) entry which is preliminary data.</text>
</comment>
<dbReference type="SUPFAM" id="SSF51445">
    <property type="entry name" value="(Trans)glycosidases"/>
    <property type="match status" value="1"/>
</dbReference>
<proteinExistence type="inferred from homology"/>
<dbReference type="PANTHER" id="PTHR34142">
    <property type="entry name" value="ENDO-BETA-1,4-GLUCANASE A"/>
    <property type="match status" value="1"/>
</dbReference>
<evidence type="ECO:0000256" key="6">
    <source>
        <dbReference type="RuleBase" id="RU361153"/>
    </source>
</evidence>
<evidence type="ECO:0000259" key="8">
    <source>
        <dbReference type="Pfam" id="PF00150"/>
    </source>
</evidence>
<dbReference type="GO" id="GO:0009251">
    <property type="term" value="P:glucan catabolic process"/>
    <property type="evidence" value="ECO:0007669"/>
    <property type="project" value="TreeGrafter"/>
</dbReference>
<dbReference type="EMBL" id="JAULSV010000002">
    <property type="protein sequence ID" value="KAK0652581.1"/>
    <property type="molecule type" value="Genomic_DNA"/>
</dbReference>
<feature type="domain" description="Glycoside hydrolase family 5" evidence="8">
    <location>
        <begin position="67"/>
        <end position="324"/>
    </location>
</feature>
<evidence type="ECO:0000313" key="9">
    <source>
        <dbReference type="EMBL" id="KAK0652581.1"/>
    </source>
</evidence>
<dbReference type="InterPro" id="IPR018087">
    <property type="entry name" value="Glyco_hydro_5_CS"/>
</dbReference>
<keyword evidence="7" id="KW-0732">Signal</keyword>
<sequence>MKLNLPTTLAACAALLPGASATIFYAGVAESSGEFGAWSPTAQVGTGLPGRFGVDYAFISNSGVDIMADKHKVNLFRVAFLLERMCPLSYGLGAKFNETHFDHFKESIDYITKKKGAYAILDPHNYMRYNNPSSQPFSGSVIGNSSDPTAATTAQFGAFWGELAKRFADNEKVIFGLMNEPHDMPSSLNLANLQAAIDGIRKTGAKNLIITPGNSWSGGHYWTKGGAEANSNWIQKLVDPLKNLAVDIHEYLDEDFSGGHLACTQEPAKNLAGVTAWLKENKLKAFITEFGGSNTTACVTMLNDMLDYMSNNEEYIGWTAWAAGPFWGPNSPCCTDQKQYGSLEPGSKAADGGPSLYDTIWLPVISKKVPAKLQWSGPASVNGGELTSR</sequence>
<dbReference type="PROSITE" id="PS00659">
    <property type="entry name" value="GLYCOSYL_HYDROL_F5"/>
    <property type="match status" value="1"/>
</dbReference>
<dbReference type="Proteomes" id="UP001174936">
    <property type="component" value="Unassembled WGS sequence"/>
</dbReference>
<evidence type="ECO:0000256" key="7">
    <source>
        <dbReference type="SAM" id="SignalP"/>
    </source>
</evidence>
<keyword evidence="5 6" id="KW-0326">Glycosidase</keyword>
<comment type="similarity">
    <text evidence="2 6">Belongs to the glycosyl hydrolase 5 (cellulase A) family.</text>
</comment>
<reference evidence="9" key="1">
    <citation type="submission" date="2023-06" db="EMBL/GenBank/DDBJ databases">
        <title>Genome-scale phylogeny and comparative genomics of the fungal order Sordariales.</title>
        <authorList>
            <consortium name="Lawrence Berkeley National Laboratory"/>
            <person name="Hensen N."/>
            <person name="Bonometti L."/>
            <person name="Westerberg I."/>
            <person name="Brannstrom I.O."/>
            <person name="Guillou S."/>
            <person name="Cros-Aarteil S."/>
            <person name="Calhoun S."/>
            <person name="Haridas S."/>
            <person name="Kuo A."/>
            <person name="Mondo S."/>
            <person name="Pangilinan J."/>
            <person name="Riley R."/>
            <person name="Labutti K."/>
            <person name="Andreopoulos B."/>
            <person name="Lipzen A."/>
            <person name="Chen C."/>
            <person name="Yanf M."/>
            <person name="Daum C."/>
            <person name="Ng V."/>
            <person name="Clum A."/>
            <person name="Steindorff A."/>
            <person name="Ohm R."/>
            <person name="Martin F."/>
            <person name="Silar P."/>
            <person name="Natvig D."/>
            <person name="Lalanne C."/>
            <person name="Gautier V."/>
            <person name="Ament-Velasquez S.L."/>
            <person name="Kruys A."/>
            <person name="Hutchinson M.I."/>
            <person name="Powell A.J."/>
            <person name="Barry K."/>
            <person name="Miller A.N."/>
            <person name="Grigoriev I.V."/>
            <person name="Debuchy R."/>
            <person name="Gladieux P."/>
            <person name="Thoren M.H."/>
            <person name="Johannesson H."/>
        </authorList>
    </citation>
    <scope>NUCLEOTIDE SEQUENCE</scope>
    <source>
        <strain evidence="9">SMH2532-1</strain>
    </source>
</reference>
<dbReference type="PANTHER" id="PTHR34142:SF1">
    <property type="entry name" value="GLYCOSIDE HYDROLASE FAMILY 5 DOMAIN-CONTAINING PROTEIN"/>
    <property type="match status" value="1"/>
</dbReference>
<evidence type="ECO:0000256" key="2">
    <source>
        <dbReference type="ARBA" id="ARBA00005641"/>
    </source>
</evidence>
<accession>A0AA40CV32</accession>
<evidence type="ECO:0000256" key="4">
    <source>
        <dbReference type="ARBA" id="ARBA00022801"/>
    </source>
</evidence>
<dbReference type="AlphaFoldDB" id="A0AA40CV32"/>
<comment type="catalytic activity">
    <reaction evidence="1">
        <text>Endohydrolysis of (1-&gt;4)-beta-D-glucosidic linkages in cellulose, lichenin and cereal beta-D-glucans.</text>
        <dbReference type="EC" id="3.2.1.4"/>
    </reaction>
</comment>